<dbReference type="InterPro" id="IPR040688">
    <property type="entry name" value="SLATT_2"/>
</dbReference>
<dbReference type="EMBL" id="JAMQAW010000029">
    <property type="protein sequence ID" value="MCM2391258.1"/>
    <property type="molecule type" value="Genomic_DNA"/>
</dbReference>
<gene>
    <name evidence="4" type="ORF">NBG84_23695</name>
</gene>
<feature type="transmembrane region" description="Helical" evidence="2">
    <location>
        <begin position="72"/>
        <end position="90"/>
    </location>
</feature>
<keyword evidence="2" id="KW-0472">Membrane</keyword>
<dbReference type="NCBIfam" id="NF033633">
    <property type="entry name" value="SLATT_2"/>
    <property type="match status" value="1"/>
</dbReference>
<evidence type="ECO:0000256" key="2">
    <source>
        <dbReference type="SAM" id="Phobius"/>
    </source>
</evidence>
<evidence type="ECO:0000259" key="3">
    <source>
        <dbReference type="Pfam" id="PF18183"/>
    </source>
</evidence>
<name>A0ABT0URK5_9ACTN</name>
<sequence>MSQPEMQPGGPARDERGEVTRGDLAGRPFPLGDWGEPAQRLDELYRWVEAGALRTTEWYLVDRVWKRRTGRVLRGGAALGVAAGATLPLLDLTEMVPGAAGWGYLSLLLGAACLAVDRYFGVTSGWMRNVATAQAVQRRLQRLQFDWASESVREILGPTEGTASEAAERCLGVLRSFSEDVTELVRSETADWMREFAGAPAPLVLQSLPLPASGSFRAVESSTAGGRAGLPPGTRPNMPRQRPPETPR</sequence>
<proteinExistence type="predicted"/>
<evidence type="ECO:0000313" key="4">
    <source>
        <dbReference type="EMBL" id="MCM2391258.1"/>
    </source>
</evidence>
<evidence type="ECO:0000313" key="5">
    <source>
        <dbReference type="Proteomes" id="UP001431429"/>
    </source>
</evidence>
<keyword evidence="5" id="KW-1185">Reference proteome</keyword>
<protein>
    <submittedName>
        <fullName evidence="4">SLATT domain-containing protein</fullName>
    </submittedName>
</protein>
<dbReference type="RefSeq" id="WP_250921578.1">
    <property type="nucleotide sequence ID" value="NZ_JAMQAW010000029.1"/>
</dbReference>
<organism evidence="4 5">
    <name type="scientific">Streptomyces albipurpureus</name>
    <dbReference type="NCBI Taxonomy" id="2897419"/>
    <lineage>
        <taxon>Bacteria</taxon>
        <taxon>Bacillati</taxon>
        <taxon>Actinomycetota</taxon>
        <taxon>Actinomycetes</taxon>
        <taxon>Kitasatosporales</taxon>
        <taxon>Streptomycetaceae</taxon>
        <taxon>Streptomyces</taxon>
    </lineage>
</organism>
<dbReference type="Pfam" id="PF18183">
    <property type="entry name" value="SLATT_2"/>
    <property type="match status" value="1"/>
</dbReference>
<keyword evidence="2" id="KW-0812">Transmembrane</keyword>
<accession>A0ABT0URK5</accession>
<feature type="transmembrane region" description="Helical" evidence="2">
    <location>
        <begin position="102"/>
        <end position="120"/>
    </location>
</feature>
<feature type="region of interest" description="Disordered" evidence="1">
    <location>
        <begin position="1"/>
        <end position="27"/>
    </location>
</feature>
<feature type="domain" description="SMODS and SLOG-associating 2TM effector" evidence="3">
    <location>
        <begin position="23"/>
        <end position="209"/>
    </location>
</feature>
<dbReference type="Proteomes" id="UP001431429">
    <property type="component" value="Unassembled WGS sequence"/>
</dbReference>
<feature type="region of interest" description="Disordered" evidence="1">
    <location>
        <begin position="217"/>
        <end position="248"/>
    </location>
</feature>
<comment type="caution">
    <text evidence="4">The sequence shown here is derived from an EMBL/GenBank/DDBJ whole genome shotgun (WGS) entry which is preliminary data.</text>
</comment>
<evidence type="ECO:0000256" key="1">
    <source>
        <dbReference type="SAM" id="MobiDB-lite"/>
    </source>
</evidence>
<feature type="compositionally biased region" description="Basic and acidic residues" evidence="1">
    <location>
        <begin position="12"/>
        <end position="21"/>
    </location>
</feature>
<keyword evidence="2" id="KW-1133">Transmembrane helix</keyword>
<reference evidence="4" key="1">
    <citation type="submission" date="2022-06" db="EMBL/GenBank/DDBJ databases">
        <title>Genome public.</title>
        <authorList>
            <person name="Sun Q."/>
        </authorList>
    </citation>
    <scope>NUCLEOTIDE SEQUENCE</scope>
    <source>
        <strain evidence="4">CWNU-1</strain>
    </source>
</reference>